<evidence type="ECO:0000256" key="5">
    <source>
        <dbReference type="ARBA" id="ARBA00022989"/>
    </source>
</evidence>
<dbReference type="InterPro" id="IPR032808">
    <property type="entry name" value="DoxX"/>
</dbReference>
<keyword evidence="3" id="KW-1003">Cell membrane</keyword>
<accession>A0A840PF07</accession>
<evidence type="ECO:0000256" key="6">
    <source>
        <dbReference type="ARBA" id="ARBA00023136"/>
    </source>
</evidence>
<organism evidence="8 9">
    <name type="scientific">Thermocatellispora tengchongensis</name>
    <dbReference type="NCBI Taxonomy" id="1073253"/>
    <lineage>
        <taxon>Bacteria</taxon>
        <taxon>Bacillati</taxon>
        <taxon>Actinomycetota</taxon>
        <taxon>Actinomycetes</taxon>
        <taxon>Streptosporangiales</taxon>
        <taxon>Streptosporangiaceae</taxon>
        <taxon>Thermocatellispora</taxon>
    </lineage>
</organism>
<keyword evidence="6 7" id="KW-0472">Membrane</keyword>
<proteinExistence type="inferred from homology"/>
<comment type="subcellular location">
    <subcellularLocation>
        <location evidence="1">Cell membrane</location>
        <topology evidence="1">Multi-pass membrane protein</topology>
    </subcellularLocation>
</comment>
<evidence type="ECO:0000256" key="2">
    <source>
        <dbReference type="ARBA" id="ARBA00006679"/>
    </source>
</evidence>
<feature type="transmembrane region" description="Helical" evidence="7">
    <location>
        <begin position="59"/>
        <end position="81"/>
    </location>
</feature>
<sequence>MTAHNARFLSDDRQRLASDIGLLLLRLAVGAVFIAHGWGDVSQPGGAAANTENYRAAGIPLPELSTLFGAYMQLVGGVVVLFGALTRLICAGFAVVMAGALIFVHAGEGLVMGQDGSGSGFAFIMLAASLALLGTGAGRLSVDRVLAGRLPIRPGRIAPVGRPSDA</sequence>
<evidence type="ECO:0000313" key="8">
    <source>
        <dbReference type="EMBL" id="MBB5136040.1"/>
    </source>
</evidence>
<evidence type="ECO:0000256" key="7">
    <source>
        <dbReference type="SAM" id="Phobius"/>
    </source>
</evidence>
<evidence type="ECO:0000256" key="4">
    <source>
        <dbReference type="ARBA" id="ARBA00022692"/>
    </source>
</evidence>
<keyword evidence="9" id="KW-1185">Reference proteome</keyword>
<comment type="similarity">
    <text evidence="2">Belongs to the DoxX family.</text>
</comment>
<protein>
    <submittedName>
        <fullName evidence="8">Putative oxidoreductase</fullName>
    </submittedName>
</protein>
<dbReference type="EMBL" id="JACHGN010000013">
    <property type="protein sequence ID" value="MBB5136040.1"/>
    <property type="molecule type" value="Genomic_DNA"/>
</dbReference>
<dbReference type="Proteomes" id="UP000578449">
    <property type="component" value="Unassembled WGS sequence"/>
</dbReference>
<feature type="transmembrane region" description="Helical" evidence="7">
    <location>
        <begin position="20"/>
        <end position="39"/>
    </location>
</feature>
<dbReference type="PANTHER" id="PTHR33452:SF1">
    <property type="entry name" value="INNER MEMBRANE PROTEIN YPHA-RELATED"/>
    <property type="match status" value="1"/>
</dbReference>
<dbReference type="InterPro" id="IPR051907">
    <property type="entry name" value="DoxX-like_oxidoreductase"/>
</dbReference>
<gene>
    <name evidence="8" type="ORF">HNP84_005784</name>
</gene>
<evidence type="ECO:0000256" key="3">
    <source>
        <dbReference type="ARBA" id="ARBA00022475"/>
    </source>
</evidence>
<dbReference type="Pfam" id="PF07681">
    <property type="entry name" value="DoxX"/>
    <property type="match status" value="1"/>
</dbReference>
<keyword evidence="5 7" id="KW-1133">Transmembrane helix</keyword>
<evidence type="ECO:0000313" key="9">
    <source>
        <dbReference type="Proteomes" id="UP000578449"/>
    </source>
</evidence>
<feature type="transmembrane region" description="Helical" evidence="7">
    <location>
        <begin position="88"/>
        <end position="107"/>
    </location>
</feature>
<dbReference type="PANTHER" id="PTHR33452">
    <property type="entry name" value="OXIDOREDUCTASE CATD-RELATED"/>
    <property type="match status" value="1"/>
</dbReference>
<dbReference type="RefSeq" id="WP_185052967.1">
    <property type="nucleotide sequence ID" value="NZ_BAABIX010000017.1"/>
</dbReference>
<name>A0A840PF07_9ACTN</name>
<dbReference type="AlphaFoldDB" id="A0A840PF07"/>
<reference evidence="8 9" key="1">
    <citation type="submission" date="2020-08" db="EMBL/GenBank/DDBJ databases">
        <title>Genomic Encyclopedia of Type Strains, Phase IV (KMG-IV): sequencing the most valuable type-strain genomes for metagenomic binning, comparative biology and taxonomic classification.</title>
        <authorList>
            <person name="Goeker M."/>
        </authorList>
    </citation>
    <scope>NUCLEOTIDE SEQUENCE [LARGE SCALE GENOMIC DNA]</scope>
    <source>
        <strain evidence="8 9">DSM 45615</strain>
    </source>
</reference>
<evidence type="ECO:0000256" key="1">
    <source>
        <dbReference type="ARBA" id="ARBA00004651"/>
    </source>
</evidence>
<keyword evidence="4 7" id="KW-0812">Transmembrane</keyword>
<feature type="transmembrane region" description="Helical" evidence="7">
    <location>
        <begin position="119"/>
        <end position="142"/>
    </location>
</feature>
<dbReference type="GO" id="GO:0005886">
    <property type="term" value="C:plasma membrane"/>
    <property type="evidence" value="ECO:0007669"/>
    <property type="project" value="UniProtKB-SubCell"/>
</dbReference>
<comment type="caution">
    <text evidence="8">The sequence shown here is derived from an EMBL/GenBank/DDBJ whole genome shotgun (WGS) entry which is preliminary data.</text>
</comment>